<dbReference type="CDD" id="cd04301">
    <property type="entry name" value="NAT_SF"/>
    <property type="match status" value="1"/>
</dbReference>
<evidence type="ECO:0000313" key="2">
    <source>
        <dbReference type="EMBL" id="PZM17098.1"/>
    </source>
</evidence>
<dbReference type="InterPro" id="IPR052777">
    <property type="entry name" value="Acetyltransferase_Enz"/>
</dbReference>
<evidence type="ECO:0000313" key="3">
    <source>
        <dbReference type="Proteomes" id="UP000248925"/>
    </source>
</evidence>
<dbReference type="RefSeq" id="WP_111158425.1">
    <property type="nucleotide sequence ID" value="NZ_PCDP01000001.1"/>
</dbReference>
<accession>A0A2W4D2I9</accession>
<sequence length="172" mass="19604">MNTESILVLQAKTEAQLSDVRALMRAFVAWHRERHVDDIALIDRYFDEDEFAAELASLPGKYAPPKGSLLIAYDKGKPAGCVALRDLGERVCEMKRMFVPVEFRGLGVGRALAGEIIADAKAAGYTAMRLDTSKRQNEAMRLYESFGFTRIEPYYELPDDMRDWLVFFEREL</sequence>
<dbReference type="InterPro" id="IPR000182">
    <property type="entry name" value="GNAT_dom"/>
</dbReference>
<dbReference type="Pfam" id="PF00583">
    <property type="entry name" value="Acetyltransf_1"/>
    <property type="match status" value="1"/>
</dbReference>
<name>A0A2W4D2I9_9HYPH</name>
<reference evidence="2 3" key="1">
    <citation type="journal article" date="2018" name="Sci. Rep.">
        <title>Rhizobium tumorigenes sp. nov., a novel plant tumorigenic bacterium isolated from cane gall tumors on thornless blackberry.</title>
        <authorList>
            <person name="Kuzmanovi N."/>
            <person name="Smalla K."/>
            <person name="Gronow S."/>
            <person name="PuBawska J."/>
        </authorList>
    </citation>
    <scope>NUCLEOTIDE SEQUENCE [LARGE SCALE GENOMIC DNA]</scope>
    <source>
        <strain evidence="2 3">CCBAU 85046</strain>
    </source>
</reference>
<feature type="domain" description="N-acetyltransferase" evidence="1">
    <location>
        <begin position="7"/>
        <end position="171"/>
    </location>
</feature>
<dbReference type="PANTHER" id="PTHR43305">
    <property type="entry name" value="FAMILY N-ACETYLTRANSFERASE, PUTATIVE (AFU_ORTHOLOGUE AFUA_2G01380)-RELATED"/>
    <property type="match status" value="1"/>
</dbReference>
<dbReference type="SUPFAM" id="SSF55729">
    <property type="entry name" value="Acyl-CoA N-acyltransferases (Nat)"/>
    <property type="match status" value="1"/>
</dbReference>
<gene>
    <name evidence="2" type="ORF">CPY51_02370</name>
</gene>
<dbReference type="PANTHER" id="PTHR43305:SF1">
    <property type="entry name" value="FAMILY N-ACETYLTRANSFERASE, PUTATIVE (AFU_ORTHOLOGUE AFUA_2G01380)-RELATED"/>
    <property type="match status" value="1"/>
</dbReference>
<evidence type="ECO:0000259" key="1">
    <source>
        <dbReference type="PROSITE" id="PS51186"/>
    </source>
</evidence>
<proteinExistence type="predicted"/>
<comment type="caution">
    <text evidence="2">The sequence shown here is derived from an EMBL/GenBank/DDBJ whole genome shotgun (WGS) entry which is preliminary data.</text>
</comment>
<protein>
    <submittedName>
        <fullName evidence="2">N-acetyltransferase CML5 Camello-like protein 5</fullName>
    </submittedName>
</protein>
<dbReference type="OrthoDB" id="2436196at2"/>
<dbReference type="EMBL" id="PCDP01000001">
    <property type="protein sequence ID" value="PZM17098.1"/>
    <property type="molecule type" value="Genomic_DNA"/>
</dbReference>
<dbReference type="AlphaFoldDB" id="A0A2W4D2I9"/>
<dbReference type="Proteomes" id="UP000248925">
    <property type="component" value="Unassembled WGS sequence"/>
</dbReference>
<keyword evidence="3" id="KW-1185">Reference proteome</keyword>
<dbReference type="PROSITE" id="PS51186">
    <property type="entry name" value="GNAT"/>
    <property type="match status" value="1"/>
</dbReference>
<dbReference type="Gene3D" id="3.40.630.30">
    <property type="match status" value="1"/>
</dbReference>
<dbReference type="InterPro" id="IPR016181">
    <property type="entry name" value="Acyl_CoA_acyltransferase"/>
</dbReference>
<organism evidence="2 3">
    <name type="scientific">Rhizobium tubonense</name>
    <dbReference type="NCBI Taxonomy" id="484088"/>
    <lineage>
        <taxon>Bacteria</taxon>
        <taxon>Pseudomonadati</taxon>
        <taxon>Pseudomonadota</taxon>
        <taxon>Alphaproteobacteria</taxon>
        <taxon>Hyphomicrobiales</taxon>
        <taxon>Rhizobiaceae</taxon>
        <taxon>Rhizobium/Agrobacterium group</taxon>
        <taxon>Rhizobium</taxon>
    </lineage>
</organism>
<dbReference type="GO" id="GO:0016747">
    <property type="term" value="F:acyltransferase activity, transferring groups other than amino-acyl groups"/>
    <property type="evidence" value="ECO:0007669"/>
    <property type="project" value="InterPro"/>
</dbReference>
<keyword evidence="2" id="KW-0808">Transferase</keyword>